<keyword evidence="4" id="KW-1185">Reference proteome</keyword>
<dbReference type="AlphaFoldDB" id="A0A561VI89"/>
<dbReference type="PRINTS" id="PR01438">
    <property type="entry name" value="UNVRSLSTRESS"/>
</dbReference>
<protein>
    <submittedName>
        <fullName evidence="3">Nucleotide-binding universal stress UspA family protein</fullName>
    </submittedName>
</protein>
<dbReference type="PANTHER" id="PTHR46268">
    <property type="entry name" value="STRESS RESPONSE PROTEIN NHAX"/>
    <property type="match status" value="1"/>
</dbReference>
<evidence type="ECO:0000259" key="2">
    <source>
        <dbReference type="Pfam" id="PF00582"/>
    </source>
</evidence>
<evidence type="ECO:0000313" key="3">
    <source>
        <dbReference type="EMBL" id="TWG11335.1"/>
    </source>
</evidence>
<accession>A0A561VI89</accession>
<dbReference type="InterPro" id="IPR006015">
    <property type="entry name" value="Universal_stress_UspA"/>
</dbReference>
<comment type="caution">
    <text evidence="3">The sequence shown here is derived from an EMBL/GenBank/DDBJ whole genome shotgun (WGS) entry which is preliminary data.</text>
</comment>
<reference evidence="3 4" key="1">
    <citation type="submission" date="2019-06" db="EMBL/GenBank/DDBJ databases">
        <title>Sequencing the genomes of 1000 actinobacteria strains.</title>
        <authorList>
            <person name="Klenk H.-P."/>
        </authorList>
    </citation>
    <scope>NUCLEOTIDE SEQUENCE [LARGE SCALE GENOMIC DNA]</scope>
    <source>
        <strain evidence="3 4">DSM 43866</strain>
    </source>
</reference>
<dbReference type="PANTHER" id="PTHR46268:SF6">
    <property type="entry name" value="UNIVERSAL STRESS PROTEIN UP12"/>
    <property type="match status" value="1"/>
</dbReference>
<name>A0A561VI89_ACTTI</name>
<dbReference type="InterPro" id="IPR006016">
    <property type="entry name" value="UspA"/>
</dbReference>
<dbReference type="RefSeq" id="WP_239082668.1">
    <property type="nucleotide sequence ID" value="NZ_BOMX01000149.1"/>
</dbReference>
<feature type="domain" description="UspA" evidence="2">
    <location>
        <begin position="7"/>
        <end position="141"/>
    </location>
</feature>
<evidence type="ECO:0000256" key="1">
    <source>
        <dbReference type="ARBA" id="ARBA00008791"/>
    </source>
</evidence>
<dbReference type="Gene3D" id="3.40.50.620">
    <property type="entry name" value="HUPs"/>
    <property type="match status" value="2"/>
</dbReference>
<feature type="domain" description="UspA" evidence="2">
    <location>
        <begin position="151"/>
        <end position="287"/>
    </location>
</feature>
<dbReference type="Proteomes" id="UP000320239">
    <property type="component" value="Unassembled WGS sequence"/>
</dbReference>
<sequence>MMHTPAIVVGTDGTGSGTAAVRWAAREADRRGLPLLVLHVLEWDWAVSRYDFSGEAFTAARDHARTVIMEAARVAGEAAPDVAIELRVPVGRPAPQLLDASAGAAQLVVGDRGRGGFTGLLLGSVSRRMAAHAHCPVVVVRGRADPGRGPVAAGVDDSDSADDVLGAAFAAADARDADLVVVRSYVPAMAAHLGNIPPTGMATPDQDVVERDRLARQLEPWQGKYPHVPVQTLVSHESAAAMLAEVSHGTQLIVVGSHGHGVLTGTLLGSTGTQLLHHADCPVLIVRG</sequence>
<proteinExistence type="inferred from homology"/>
<evidence type="ECO:0000313" key="4">
    <source>
        <dbReference type="Proteomes" id="UP000320239"/>
    </source>
</evidence>
<comment type="similarity">
    <text evidence="1">Belongs to the universal stress protein A family.</text>
</comment>
<gene>
    <name evidence="3" type="ORF">FHX34_10665</name>
</gene>
<dbReference type="Pfam" id="PF00582">
    <property type="entry name" value="Usp"/>
    <property type="match status" value="2"/>
</dbReference>
<dbReference type="EMBL" id="VIWY01000006">
    <property type="protein sequence ID" value="TWG11335.1"/>
    <property type="molecule type" value="Genomic_DNA"/>
</dbReference>
<dbReference type="SUPFAM" id="SSF52402">
    <property type="entry name" value="Adenine nucleotide alpha hydrolases-like"/>
    <property type="match status" value="2"/>
</dbReference>
<dbReference type="InterPro" id="IPR014729">
    <property type="entry name" value="Rossmann-like_a/b/a_fold"/>
</dbReference>
<organism evidence="3 4">
    <name type="scientific">Actinoplanes teichomyceticus</name>
    <dbReference type="NCBI Taxonomy" id="1867"/>
    <lineage>
        <taxon>Bacteria</taxon>
        <taxon>Bacillati</taxon>
        <taxon>Actinomycetota</taxon>
        <taxon>Actinomycetes</taxon>
        <taxon>Micromonosporales</taxon>
        <taxon>Micromonosporaceae</taxon>
        <taxon>Actinoplanes</taxon>
    </lineage>
</organism>